<evidence type="ECO:0000256" key="1">
    <source>
        <dbReference type="ARBA" id="ARBA00015313"/>
    </source>
</evidence>
<dbReference type="AlphaFoldDB" id="A0A1M6TTV9"/>
<keyword evidence="6" id="KW-1185">Reference proteome</keyword>
<dbReference type="InterPro" id="IPR017969">
    <property type="entry name" value="Heavy-metal-associated_CS"/>
</dbReference>
<keyword evidence="2" id="KW-0479">Metal-binding</keyword>
<dbReference type="PANTHER" id="PTHR46594">
    <property type="entry name" value="P-TYPE CATION-TRANSPORTING ATPASE"/>
    <property type="match status" value="1"/>
</dbReference>
<evidence type="ECO:0000256" key="3">
    <source>
        <dbReference type="ARBA" id="ARBA00023008"/>
    </source>
</evidence>
<name>A0A1M6TTV9_9FIRM</name>
<dbReference type="CDD" id="cd00371">
    <property type="entry name" value="HMA"/>
    <property type="match status" value="1"/>
</dbReference>
<gene>
    <name evidence="5" type="ORF">SAMN02745883_02437</name>
</gene>
<feature type="domain" description="HMA" evidence="4">
    <location>
        <begin position="3"/>
        <end position="69"/>
    </location>
</feature>
<sequence length="85" mass="9466">MEIEKSFKIEGMTCAACAKAVERAVSKLEGVFEARVNLATEKMIVKYDKDKIAENNIIEAVKKSGYRALTDEDLKEVIIPIQGMT</sequence>
<dbReference type="STRING" id="1121266.SAMN02745883_02437"/>
<dbReference type="FunFam" id="3.30.70.100:FF:000005">
    <property type="entry name" value="Copper-exporting P-type ATPase A"/>
    <property type="match status" value="1"/>
</dbReference>
<accession>A0A1M6TTV9</accession>
<dbReference type="Gene3D" id="3.30.70.100">
    <property type="match status" value="1"/>
</dbReference>
<organism evidence="5 6">
    <name type="scientific">Caminicella sporogenes DSM 14501</name>
    <dbReference type="NCBI Taxonomy" id="1121266"/>
    <lineage>
        <taxon>Bacteria</taxon>
        <taxon>Bacillati</taxon>
        <taxon>Bacillota</taxon>
        <taxon>Clostridia</taxon>
        <taxon>Peptostreptococcales</taxon>
        <taxon>Caminicellaceae</taxon>
        <taxon>Caminicella</taxon>
    </lineage>
</organism>
<evidence type="ECO:0000313" key="6">
    <source>
        <dbReference type="Proteomes" id="UP000184082"/>
    </source>
</evidence>
<reference evidence="5 6" key="1">
    <citation type="submission" date="2016-11" db="EMBL/GenBank/DDBJ databases">
        <authorList>
            <person name="Jaros S."/>
            <person name="Januszkiewicz K."/>
            <person name="Wedrychowicz H."/>
        </authorList>
    </citation>
    <scope>NUCLEOTIDE SEQUENCE [LARGE SCALE GENOMIC DNA]</scope>
    <source>
        <strain evidence="5 6">DSM 14501</strain>
    </source>
</reference>
<dbReference type="InterPro" id="IPR006121">
    <property type="entry name" value="HMA_dom"/>
</dbReference>
<dbReference type="PROSITE" id="PS50846">
    <property type="entry name" value="HMA_2"/>
    <property type="match status" value="1"/>
</dbReference>
<dbReference type="InterPro" id="IPR036163">
    <property type="entry name" value="HMA_dom_sf"/>
</dbReference>
<dbReference type="Pfam" id="PF00403">
    <property type="entry name" value="HMA"/>
    <property type="match status" value="1"/>
</dbReference>
<protein>
    <recommendedName>
        <fullName evidence="1">Copper chaperone CopZ</fullName>
    </recommendedName>
</protein>
<dbReference type="Proteomes" id="UP000184082">
    <property type="component" value="Unassembled WGS sequence"/>
</dbReference>
<proteinExistence type="predicted"/>
<dbReference type="EMBL" id="FRAJ01000034">
    <property type="protein sequence ID" value="SHK60356.1"/>
    <property type="molecule type" value="Genomic_DNA"/>
</dbReference>
<dbReference type="GO" id="GO:0046872">
    <property type="term" value="F:metal ion binding"/>
    <property type="evidence" value="ECO:0007669"/>
    <property type="project" value="UniProtKB-KW"/>
</dbReference>
<dbReference type="PANTHER" id="PTHR46594:SF4">
    <property type="entry name" value="P-TYPE CATION-TRANSPORTING ATPASE"/>
    <property type="match status" value="1"/>
</dbReference>
<evidence type="ECO:0000259" key="4">
    <source>
        <dbReference type="PROSITE" id="PS50846"/>
    </source>
</evidence>
<evidence type="ECO:0000256" key="2">
    <source>
        <dbReference type="ARBA" id="ARBA00022723"/>
    </source>
</evidence>
<keyword evidence="3" id="KW-0186">Copper</keyword>
<dbReference type="PROSITE" id="PS01047">
    <property type="entry name" value="HMA_1"/>
    <property type="match status" value="1"/>
</dbReference>
<evidence type="ECO:0000313" key="5">
    <source>
        <dbReference type="EMBL" id="SHK60356.1"/>
    </source>
</evidence>
<dbReference type="SUPFAM" id="SSF55008">
    <property type="entry name" value="HMA, heavy metal-associated domain"/>
    <property type="match status" value="1"/>
</dbReference>